<feature type="non-terminal residue" evidence="2">
    <location>
        <position position="42"/>
    </location>
</feature>
<sequence length="42" mass="4302">MDVLSPGQGNNTTSPPAPFETGGNTSGISDVTFSYQVITSLL</sequence>
<organism evidence="2 3">
    <name type="scientific">Pan troglodytes</name>
    <name type="common">Chimpanzee</name>
    <dbReference type="NCBI Taxonomy" id="9598"/>
    <lineage>
        <taxon>Eukaryota</taxon>
        <taxon>Metazoa</taxon>
        <taxon>Chordata</taxon>
        <taxon>Craniata</taxon>
        <taxon>Vertebrata</taxon>
        <taxon>Euteleostomi</taxon>
        <taxon>Mammalia</taxon>
        <taxon>Eutheria</taxon>
        <taxon>Euarchontoglires</taxon>
        <taxon>Primates</taxon>
        <taxon>Haplorrhini</taxon>
        <taxon>Catarrhini</taxon>
        <taxon>Hominidae</taxon>
        <taxon>Pan</taxon>
    </lineage>
</organism>
<dbReference type="GO" id="GO:0004993">
    <property type="term" value="F:G protein-coupled serotonin receptor activity"/>
    <property type="evidence" value="ECO:0007669"/>
    <property type="project" value="InterPro"/>
</dbReference>
<dbReference type="EMBL" id="NBAG03000320">
    <property type="protein sequence ID" value="PNI41075.1"/>
    <property type="molecule type" value="Genomic_DNA"/>
</dbReference>
<dbReference type="AlphaFoldDB" id="A0A2J8L1D5"/>
<dbReference type="GO" id="GO:0050795">
    <property type="term" value="P:regulation of behavior"/>
    <property type="evidence" value="ECO:0007669"/>
    <property type="project" value="InterPro"/>
</dbReference>
<reference evidence="2 3" key="1">
    <citation type="submission" date="2017-12" db="EMBL/GenBank/DDBJ databases">
        <title>High-resolution comparative analysis of great ape genomes.</title>
        <authorList>
            <person name="Pollen A."/>
            <person name="Hastie A."/>
            <person name="Hormozdiari F."/>
            <person name="Dougherty M."/>
            <person name="Liu R."/>
            <person name="Chaisson M."/>
            <person name="Hoppe E."/>
            <person name="Hill C."/>
            <person name="Pang A."/>
            <person name="Hillier L."/>
            <person name="Baker C."/>
            <person name="Armstrong J."/>
            <person name="Shendure J."/>
            <person name="Paten B."/>
            <person name="Wilson R."/>
            <person name="Chao H."/>
            <person name="Schneider V."/>
            <person name="Ventura M."/>
            <person name="Kronenberg Z."/>
            <person name="Murali S."/>
            <person name="Gordon D."/>
            <person name="Cantsilieris S."/>
            <person name="Munson K."/>
            <person name="Nelson B."/>
            <person name="Raja A."/>
            <person name="Underwood J."/>
            <person name="Diekhans M."/>
            <person name="Fiddes I."/>
            <person name="Haussler D."/>
            <person name="Eichler E."/>
        </authorList>
    </citation>
    <scope>NUCLEOTIDE SEQUENCE [LARGE SCALE GENOMIC DNA]</scope>
    <source>
        <strain evidence="2">Yerkes chimp pedigree #C0471</strain>
    </source>
</reference>
<evidence type="ECO:0000313" key="3">
    <source>
        <dbReference type="Proteomes" id="UP000236370"/>
    </source>
</evidence>
<dbReference type="PRINTS" id="PR00512">
    <property type="entry name" value="5HT1ARECEPTR"/>
</dbReference>
<comment type="caution">
    <text evidence="2">The sequence shown here is derived from an EMBL/GenBank/DDBJ whole genome shotgun (WGS) entry which is preliminary data.</text>
</comment>
<feature type="region of interest" description="Disordered" evidence="1">
    <location>
        <begin position="1"/>
        <end position="29"/>
    </location>
</feature>
<dbReference type="InterPro" id="IPR000610">
    <property type="entry name" value="5HT1A_rcpt"/>
</dbReference>
<protein>
    <submittedName>
        <fullName evidence="2">HTR1A isoform 1</fullName>
    </submittedName>
</protein>
<name>A0A2J8L1D5_PANTR</name>
<dbReference type="GO" id="GO:0046883">
    <property type="term" value="P:regulation of hormone secretion"/>
    <property type="evidence" value="ECO:0007669"/>
    <property type="project" value="InterPro"/>
</dbReference>
<dbReference type="GO" id="GO:0005886">
    <property type="term" value="C:plasma membrane"/>
    <property type="evidence" value="ECO:0007669"/>
    <property type="project" value="InterPro"/>
</dbReference>
<gene>
    <name evidence="2" type="ORF">CK820_G0034305</name>
</gene>
<dbReference type="GO" id="GO:0019229">
    <property type="term" value="P:regulation of vasoconstriction"/>
    <property type="evidence" value="ECO:0007669"/>
    <property type="project" value="InterPro"/>
</dbReference>
<accession>A0A2J8L1D5</accession>
<proteinExistence type="predicted"/>
<evidence type="ECO:0000313" key="2">
    <source>
        <dbReference type="EMBL" id="PNI41075.1"/>
    </source>
</evidence>
<dbReference type="Proteomes" id="UP000236370">
    <property type="component" value="Unassembled WGS sequence"/>
</dbReference>
<evidence type="ECO:0000256" key="1">
    <source>
        <dbReference type="SAM" id="MobiDB-lite"/>
    </source>
</evidence>